<dbReference type="EMBL" id="JACHFE010000011">
    <property type="protein sequence ID" value="MBB5322757.1"/>
    <property type="molecule type" value="Genomic_DNA"/>
</dbReference>
<evidence type="ECO:0008006" key="6">
    <source>
        <dbReference type="Google" id="ProtNLM"/>
    </source>
</evidence>
<dbReference type="InterPro" id="IPR000801">
    <property type="entry name" value="Esterase-like"/>
</dbReference>
<dbReference type="PANTHER" id="PTHR40841:SF2">
    <property type="entry name" value="SIDEROPHORE-DEGRADING ESTERASE (EUROFUNG)"/>
    <property type="match status" value="1"/>
</dbReference>
<dbReference type="GO" id="GO:0016788">
    <property type="term" value="F:hydrolase activity, acting on ester bonds"/>
    <property type="evidence" value="ECO:0007669"/>
    <property type="project" value="TreeGrafter"/>
</dbReference>
<evidence type="ECO:0000256" key="1">
    <source>
        <dbReference type="ARBA" id="ARBA00005622"/>
    </source>
</evidence>
<organism evidence="4 5">
    <name type="scientific">Marinobacter oulmenensis</name>
    <dbReference type="NCBI Taxonomy" id="643747"/>
    <lineage>
        <taxon>Bacteria</taxon>
        <taxon>Pseudomonadati</taxon>
        <taxon>Pseudomonadota</taxon>
        <taxon>Gammaproteobacteria</taxon>
        <taxon>Pseudomonadales</taxon>
        <taxon>Marinobacteraceae</taxon>
        <taxon>Marinobacter</taxon>
    </lineage>
</organism>
<dbReference type="Proteomes" id="UP000591735">
    <property type="component" value="Unassembled WGS sequence"/>
</dbReference>
<dbReference type="Pfam" id="PF00756">
    <property type="entry name" value="Esterase"/>
    <property type="match status" value="1"/>
</dbReference>
<dbReference type="Gene3D" id="3.40.50.1820">
    <property type="entry name" value="alpha/beta hydrolase"/>
    <property type="match status" value="1"/>
</dbReference>
<evidence type="ECO:0000256" key="2">
    <source>
        <dbReference type="ARBA" id="ARBA00022801"/>
    </source>
</evidence>
<reference evidence="4 5" key="1">
    <citation type="submission" date="2020-08" db="EMBL/GenBank/DDBJ databases">
        <title>Genomic Encyclopedia of Type Strains, Phase IV (KMG-IV): sequencing the most valuable type-strain genomes for metagenomic binning, comparative biology and taxonomic classification.</title>
        <authorList>
            <person name="Goeker M."/>
        </authorList>
    </citation>
    <scope>NUCLEOTIDE SEQUENCE [LARGE SCALE GENOMIC DNA]</scope>
    <source>
        <strain evidence="4 5">DSM 22359</strain>
    </source>
</reference>
<evidence type="ECO:0000313" key="5">
    <source>
        <dbReference type="Proteomes" id="UP000591735"/>
    </source>
</evidence>
<accession>A0A840UPI2</accession>
<evidence type="ECO:0000313" key="4">
    <source>
        <dbReference type="EMBL" id="MBB5322757.1"/>
    </source>
</evidence>
<gene>
    <name evidence="4" type="ORF">HNR38_003270</name>
</gene>
<comment type="similarity">
    <text evidence="1">Belongs to the esterase D family.</text>
</comment>
<evidence type="ECO:0000256" key="3">
    <source>
        <dbReference type="SAM" id="SignalP"/>
    </source>
</evidence>
<dbReference type="AlphaFoldDB" id="A0A840UPI2"/>
<dbReference type="SUPFAM" id="SSF53474">
    <property type="entry name" value="alpha/beta-Hydrolases"/>
    <property type="match status" value="1"/>
</dbReference>
<proteinExistence type="inferred from homology"/>
<keyword evidence="3" id="KW-0732">Signal</keyword>
<sequence>MTSKRAFQTPAWMAGVLCLLIMFPAFSFSATAGEVALPGTRSYDLASPETGRDYRIEVAEPEGPPPAQGYPVLYLLDGNAYLPLLQVARDTLMRSGPREGSPLLIVAIGYPDADRFDFQRRAADYTPPDAAHNQPEQGHGGADRFLAFINQTLKPDIASRYPIDRSREALLGHSLGGLFTLHVLLTEPDSFERYIAISPSLWWYGDDPLQRVSALPEPTTRDGRAPSLLLAVGGQEQTPDAAEQGTPKADKIRARAMVDNVEELSGWLRRQRPQWSMETAIFPGEGHGSVMWPAARRAMTFIHR</sequence>
<protein>
    <recommendedName>
        <fullName evidence="6">Esterase</fullName>
    </recommendedName>
</protein>
<dbReference type="InterPro" id="IPR029058">
    <property type="entry name" value="AB_hydrolase_fold"/>
</dbReference>
<dbReference type="PANTHER" id="PTHR40841">
    <property type="entry name" value="SIDEROPHORE TRIACETYLFUSARININE C ESTERASE"/>
    <property type="match status" value="1"/>
</dbReference>
<feature type="chain" id="PRO_5032633107" description="Esterase" evidence="3">
    <location>
        <begin position="33"/>
        <end position="304"/>
    </location>
</feature>
<keyword evidence="5" id="KW-1185">Reference proteome</keyword>
<feature type="signal peptide" evidence="3">
    <location>
        <begin position="1"/>
        <end position="32"/>
    </location>
</feature>
<comment type="caution">
    <text evidence="4">The sequence shown here is derived from an EMBL/GenBank/DDBJ whole genome shotgun (WGS) entry which is preliminary data.</text>
</comment>
<dbReference type="InterPro" id="IPR052558">
    <property type="entry name" value="Siderophore_Hydrolase_D"/>
</dbReference>
<name>A0A840UPI2_9GAMM</name>
<dbReference type="RefSeq" id="WP_183706295.1">
    <property type="nucleotide sequence ID" value="NZ_JACHFE010000011.1"/>
</dbReference>
<keyword evidence="2" id="KW-0378">Hydrolase</keyword>